<proteinExistence type="predicted"/>
<evidence type="ECO:0000256" key="1">
    <source>
        <dbReference type="SAM" id="MobiDB-lite"/>
    </source>
</evidence>
<dbReference type="AlphaFoldDB" id="A0A1E1M7U7"/>
<evidence type="ECO:0000313" key="3">
    <source>
        <dbReference type="Proteomes" id="UP000177625"/>
    </source>
</evidence>
<feature type="compositionally biased region" description="Polar residues" evidence="1">
    <location>
        <begin position="153"/>
        <end position="166"/>
    </location>
</feature>
<feature type="region of interest" description="Disordered" evidence="1">
    <location>
        <begin position="95"/>
        <end position="193"/>
    </location>
</feature>
<accession>A0A1E1M7U7</accession>
<gene>
    <name evidence="2" type="ORF">RSE6_05451</name>
</gene>
<evidence type="ECO:0000313" key="2">
    <source>
        <dbReference type="EMBL" id="CZT45164.1"/>
    </source>
</evidence>
<dbReference type="Proteomes" id="UP000177625">
    <property type="component" value="Unassembled WGS sequence"/>
</dbReference>
<protein>
    <submittedName>
        <fullName evidence="2">Uncharacterized protein</fullName>
    </submittedName>
</protein>
<feature type="compositionally biased region" description="Basic and acidic residues" evidence="1">
    <location>
        <begin position="96"/>
        <end position="133"/>
    </location>
</feature>
<keyword evidence="3" id="KW-1185">Reference proteome</keyword>
<name>A0A1E1M7U7_RHYSE</name>
<reference evidence="3" key="1">
    <citation type="submission" date="2016-03" db="EMBL/GenBank/DDBJ databases">
        <authorList>
            <person name="Guldener U."/>
        </authorList>
    </citation>
    <scope>NUCLEOTIDE SEQUENCE [LARGE SCALE GENOMIC DNA]</scope>
</reference>
<sequence>MCVETTTVYGNCRAVRVHLSLCAAHIEHTRLQLDMSPCPFFQKNSMYGGITSRCDCKYSPFINAGEIVCQRALSKGYGENGFTWSFEKGPSVVMKGKKDTARQKAKKEKMEKMEMEREKEKEKEKKLARAKMEEGDEEQAWKASGWGGFGGFRSQNPENDPSSDSYLQKPKKVKIEKNHNQVKLEPLDEDVEM</sequence>
<organism evidence="2 3">
    <name type="scientific">Rhynchosporium secalis</name>
    <name type="common">Barley scald fungus</name>
    <dbReference type="NCBI Taxonomy" id="38038"/>
    <lineage>
        <taxon>Eukaryota</taxon>
        <taxon>Fungi</taxon>
        <taxon>Dikarya</taxon>
        <taxon>Ascomycota</taxon>
        <taxon>Pezizomycotina</taxon>
        <taxon>Leotiomycetes</taxon>
        <taxon>Helotiales</taxon>
        <taxon>Ploettnerulaceae</taxon>
        <taxon>Rhynchosporium</taxon>
    </lineage>
</organism>
<dbReference type="EMBL" id="FJVC01000201">
    <property type="protein sequence ID" value="CZT45164.1"/>
    <property type="molecule type" value="Genomic_DNA"/>
</dbReference>